<evidence type="ECO:0000313" key="1">
    <source>
        <dbReference type="EMBL" id="MBC1323881.1"/>
    </source>
</evidence>
<dbReference type="AlphaFoldDB" id="A0A7X0W6D4"/>
<sequence>MIIIKKIKWIDKEAQEAEVLLSDNNYCILCFSSPCTLSENSIFEDIIYGFNVENIFKLSQEEYAVEKDNKSYSHKLKGKFVDDRNSILQIGEFRIDLSDGEIPKDIIAGDFIEVSVSRIDIY</sequence>
<protein>
    <submittedName>
        <fullName evidence="1">Uncharacterized protein</fullName>
    </submittedName>
</protein>
<name>A0A7X0W6D4_LISWE</name>
<dbReference type="EMBL" id="JAAROP010000019">
    <property type="protein sequence ID" value="MBC1323881.1"/>
    <property type="molecule type" value="Genomic_DNA"/>
</dbReference>
<dbReference type="Proteomes" id="UP000522007">
    <property type="component" value="Unassembled WGS sequence"/>
</dbReference>
<gene>
    <name evidence="1" type="ORF">HB853_13175</name>
</gene>
<comment type="caution">
    <text evidence="1">The sequence shown here is derived from an EMBL/GenBank/DDBJ whole genome shotgun (WGS) entry which is preliminary data.</text>
</comment>
<organism evidence="1 2">
    <name type="scientific">Listeria welshimeri</name>
    <dbReference type="NCBI Taxonomy" id="1643"/>
    <lineage>
        <taxon>Bacteria</taxon>
        <taxon>Bacillati</taxon>
        <taxon>Bacillota</taxon>
        <taxon>Bacilli</taxon>
        <taxon>Bacillales</taxon>
        <taxon>Listeriaceae</taxon>
        <taxon>Listeria</taxon>
    </lineage>
</organism>
<proteinExistence type="predicted"/>
<reference evidence="1 2" key="1">
    <citation type="submission" date="2020-03" db="EMBL/GenBank/DDBJ databases">
        <title>Soil Listeria distribution.</title>
        <authorList>
            <person name="Liao J."/>
            <person name="Wiedmann M."/>
        </authorList>
    </citation>
    <scope>NUCLEOTIDE SEQUENCE [LARGE SCALE GENOMIC DNA]</scope>
    <source>
        <strain evidence="1 2">FSL L7-1829</strain>
    </source>
</reference>
<evidence type="ECO:0000313" key="2">
    <source>
        <dbReference type="Proteomes" id="UP000522007"/>
    </source>
</evidence>
<accession>A0A7X0W6D4</accession>